<dbReference type="PANTHER" id="PTHR35333">
    <property type="entry name" value="BETA-LACTAMASE"/>
    <property type="match status" value="1"/>
</dbReference>
<dbReference type="EMBL" id="QVNQ01000004">
    <property type="protein sequence ID" value="RFS84644.1"/>
    <property type="molecule type" value="Genomic_DNA"/>
</dbReference>
<dbReference type="RefSeq" id="WP_117399986.1">
    <property type="nucleotide sequence ID" value="NZ_QVNQ01000004.1"/>
</dbReference>
<dbReference type="Pfam" id="PF13354">
    <property type="entry name" value="Beta-lactamase2"/>
    <property type="match status" value="1"/>
</dbReference>
<dbReference type="PROSITE" id="PS51257">
    <property type="entry name" value="PROKAR_LIPOPROTEIN"/>
    <property type="match status" value="1"/>
</dbReference>
<feature type="compositionally biased region" description="Polar residues" evidence="1">
    <location>
        <begin position="32"/>
        <end position="45"/>
    </location>
</feature>
<dbReference type="GO" id="GO:0030655">
    <property type="term" value="P:beta-lactam antibiotic catabolic process"/>
    <property type="evidence" value="ECO:0007669"/>
    <property type="project" value="InterPro"/>
</dbReference>
<feature type="region of interest" description="Disordered" evidence="1">
    <location>
        <begin position="32"/>
        <end position="63"/>
    </location>
</feature>
<feature type="signal peptide" evidence="2">
    <location>
        <begin position="1"/>
        <end position="26"/>
    </location>
</feature>
<evidence type="ECO:0000256" key="2">
    <source>
        <dbReference type="SAM" id="SignalP"/>
    </source>
</evidence>
<dbReference type="Proteomes" id="UP000262882">
    <property type="component" value="Unassembled WGS sequence"/>
</dbReference>
<evidence type="ECO:0000256" key="1">
    <source>
        <dbReference type="SAM" id="MobiDB-lite"/>
    </source>
</evidence>
<feature type="domain" description="Beta-lactamase class A catalytic" evidence="3">
    <location>
        <begin position="79"/>
        <end position="298"/>
    </location>
</feature>
<organism evidence="4 5">
    <name type="scientific">Actinomadura spongiicola</name>
    <dbReference type="NCBI Taxonomy" id="2303421"/>
    <lineage>
        <taxon>Bacteria</taxon>
        <taxon>Bacillati</taxon>
        <taxon>Actinomycetota</taxon>
        <taxon>Actinomycetes</taxon>
        <taxon>Streptosporangiales</taxon>
        <taxon>Thermomonosporaceae</taxon>
        <taxon>Actinomadura</taxon>
    </lineage>
</organism>
<evidence type="ECO:0000313" key="4">
    <source>
        <dbReference type="EMBL" id="RFS84644.1"/>
    </source>
</evidence>
<dbReference type="GO" id="GO:0046677">
    <property type="term" value="P:response to antibiotic"/>
    <property type="evidence" value="ECO:0007669"/>
    <property type="project" value="InterPro"/>
</dbReference>
<protein>
    <submittedName>
        <fullName evidence="4">Class A beta-lactamase</fullName>
    </submittedName>
</protein>
<dbReference type="GO" id="GO:0008800">
    <property type="term" value="F:beta-lactamase activity"/>
    <property type="evidence" value="ECO:0007669"/>
    <property type="project" value="InterPro"/>
</dbReference>
<proteinExistence type="predicted"/>
<dbReference type="Gene3D" id="3.40.710.10">
    <property type="entry name" value="DD-peptidase/beta-lactamase superfamily"/>
    <property type="match status" value="1"/>
</dbReference>
<evidence type="ECO:0000313" key="5">
    <source>
        <dbReference type="Proteomes" id="UP000262882"/>
    </source>
</evidence>
<name>A0A372GGY9_9ACTN</name>
<dbReference type="AlphaFoldDB" id="A0A372GGY9"/>
<reference evidence="4 5" key="1">
    <citation type="submission" date="2018-08" db="EMBL/GenBank/DDBJ databases">
        <title>Actinomadura spongicola sp. nov., isolated from marine sponge Leucetta chagosensis.</title>
        <authorList>
            <person name="Li L."/>
            <person name="Lin H.W."/>
        </authorList>
    </citation>
    <scope>NUCLEOTIDE SEQUENCE [LARGE SCALE GENOMIC DNA]</scope>
    <source>
        <strain evidence="4 5">LHW52907</strain>
    </source>
</reference>
<keyword evidence="2" id="KW-0732">Signal</keyword>
<dbReference type="NCBIfam" id="NF033103">
    <property type="entry name" value="bla_class_A"/>
    <property type="match status" value="1"/>
</dbReference>
<dbReference type="InterPro" id="IPR012338">
    <property type="entry name" value="Beta-lactam/transpept-like"/>
</dbReference>
<dbReference type="InterPro" id="IPR000871">
    <property type="entry name" value="Beta-lactam_class-A"/>
</dbReference>
<dbReference type="InterPro" id="IPR045155">
    <property type="entry name" value="Beta-lactam_cat"/>
</dbReference>
<dbReference type="SUPFAM" id="SSF56601">
    <property type="entry name" value="beta-lactamase/transpeptidase-like"/>
    <property type="match status" value="1"/>
</dbReference>
<dbReference type="PANTHER" id="PTHR35333:SF3">
    <property type="entry name" value="BETA-LACTAMASE-TYPE TRANSPEPTIDASE FOLD CONTAINING PROTEIN"/>
    <property type="match status" value="1"/>
</dbReference>
<keyword evidence="5" id="KW-1185">Reference proteome</keyword>
<feature type="chain" id="PRO_5039024706" evidence="2">
    <location>
        <begin position="27"/>
        <end position="326"/>
    </location>
</feature>
<comment type="caution">
    <text evidence="4">The sequence shown here is derived from an EMBL/GenBank/DDBJ whole genome shotgun (WGS) entry which is preliminary data.</text>
</comment>
<sequence length="326" mass="34516">MTTPTPRFRTSLGAALLVLCVLGGLAGCDSDANPSAKTTENTASKPTVPKTSAPRAHPSQADVTRRLLRLEKARDARVGAYAIDTGTGQVLAHRADERFPFASSFKVMACAAVLQKARRTDPGLMDRVIRYDRRDLAAFSPETEKHVGTGMTVAELCGATITKSDNTAGNLLLKEIGGPRGLTAFFRSLGDTVSRSDRVEPGLNRWRPGELRDTTAPGPWARDLRALTVGDALVPADRERLVAWLKASVTGGERIRAGLPGGWTVGDKTGTAGVHGNANDIAVVWPPSGAPLIFAILVTRPDADAEPDDETVAAAARILARGLRPS</sequence>
<evidence type="ECO:0000259" key="3">
    <source>
        <dbReference type="Pfam" id="PF13354"/>
    </source>
</evidence>
<dbReference type="OrthoDB" id="9784149at2"/>
<gene>
    <name evidence="4" type="primary">bla</name>
    <name evidence="4" type="ORF">D0T12_13945</name>
</gene>
<dbReference type="PRINTS" id="PR00118">
    <property type="entry name" value="BLACTAMASEA"/>
</dbReference>
<accession>A0A372GGY9</accession>